<feature type="transmembrane region" description="Helical" evidence="7">
    <location>
        <begin position="179"/>
        <end position="207"/>
    </location>
</feature>
<keyword evidence="11" id="KW-1185">Reference proteome</keyword>
<dbReference type="InterPro" id="IPR035906">
    <property type="entry name" value="MetI-like_sf"/>
</dbReference>
<evidence type="ECO:0000259" key="9">
    <source>
        <dbReference type="PROSITE" id="PS50928"/>
    </source>
</evidence>
<evidence type="ECO:0000256" key="1">
    <source>
        <dbReference type="ARBA" id="ARBA00004651"/>
    </source>
</evidence>
<dbReference type="InterPro" id="IPR051393">
    <property type="entry name" value="ABC_transporter_permease"/>
</dbReference>
<dbReference type="CDD" id="cd06261">
    <property type="entry name" value="TM_PBP2"/>
    <property type="match status" value="1"/>
</dbReference>
<dbReference type="InterPro" id="IPR000515">
    <property type="entry name" value="MetI-like"/>
</dbReference>
<reference evidence="10 11" key="1">
    <citation type="submission" date="2021-01" db="EMBL/GenBank/DDBJ databases">
        <title>Draft genome sequence of Micromonospora sp. strain STR1s_6.</title>
        <authorList>
            <person name="Karlyshev A."/>
            <person name="Jawad R."/>
        </authorList>
    </citation>
    <scope>NUCLEOTIDE SEQUENCE [LARGE SCALE GENOMIC DNA]</scope>
    <source>
        <strain evidence="10 11">STR1S-6</strain>
    </source>
</reference>
<feature type="transmembrane region" description="Helical" evidence="7">
    <location>
        <begin position="99"/>
        <end position="122"/>
    </location>
</feature>
<feature type="transmembrane region" description="Helical" evidence="7">
    <location>
        <begin position="240"/>
        <end position="260"/>
    </location>
</feature>
<dbReference type="Pfam" id="PF00528">
    <property type="entry name" value="BPD_transp_1"/>
    <property type="match status" value="1"/>
</dbReference>
<dbReference type="PROSITE" id="PS50928">
    <property type="entry name" value="ABC_TM1"/>
    <property type="match status" value="1"/>
</dbReference>
<dbReference type="PANTHER" id="PTHR30193:SF41">
    <property type="entry name" value="DIACETYLCHITOBIOSE UPTAKE SYSTEM PERMEASE PROTEIN NGCF"/>
    <property type="match status" value="1"/>
</dbReference>
<evidence type="ECO:0000256" key="5">
    <source>
        <dbReference type="ARBA" id="ARBA00022989"/>
    </source>
</evidence>
<sequence>MVGPSGSGRTGGGAVTPAARRGGVRPQRGRGSRGSERFAPYVLVAPAVLIIVLMRLYPLILGVNFSFTGDGAQNGTAVGFGNYRELFDDPLFRTALSNVGLLVLLLPVAVAIPGLLATFIYLKVPGHRFYRSVYFFPAVLSPVIVGAIFNLLLAFDGPLNATLGSFGVSPVDWLGDPDLAMVIVAGVHIWATFGMSLVVFLAGFATLDAALLDAARMDGASLRQVIRHVIIPSLSRTIQFVFVTTMIGMLTSMFGLLYVMTTGGPEGSTYLPEYYIWIQQGQMNRPALASAASTILFVIMLVVGLLQVKLLDARGRRTDVPGPSGMVVGRHPHVTARAGDDLPAAVHRQRRDEDAA</sequence>
<dbReference type="Gene3D" id="1.10.3720.10">
    <property type="entry name" value="MetI-like"/>
    <property type="match status" value="1"/>
</dbReference>
<feature type="compositionally biased region" description="Low complexity" evidence="8">
    <location>
        <begin position="15"/>
        <end position="26"/>
    </location>
</feature>
<comment type="caution">
    <text evidence="10">The sequence shown here is derived from an EMBL/GenBank/DDBJ whole genome shotgun (WGS) entry which is preliminary data.</text>
</comment>
<proteinExistence type="inferred from homology"/>
<feature type="transmembrane region" description="Helical" evidence="7">
    <location>
        <begin position="134"/>
        <end position="155"/>
    </location>
</feature>
<keyword evidence="6 7" id="KW-0472">Membrane</keyword>
<accession>A0ABS1YAY1</accession>
<evidence type="ECO:0000256" key="7">
    <source>
        <dbReference type="RuleBase" id="RU363032"/>
    </source>
</evidence>
<evidence type="ECO:0000256" key="4">
    <source>
        <dbReference type="ARBA" id="ARBA00022692"/>
    </source>
</evidence>
<evidence type="ECO:0000313" key="10">
    <source>
        <dbReference type="EMBL" id="MBM0274556.1"/>
    </source>
</evidence>
<keyword evidence="5 7" id="KW-1133">Transmembrane helix</keyword>
<gene>
    <name evidence="10" type="ORF">JM949_03285</name>
</gene>
<protein>
    <submittedName>
        <fullName evidence="10">Sugar ABC transporter permease</fullName>
    </submittedName>
</protein>
<keyword evidence="2 7" id="KW-0813">Transport</keyword>
<name>A0ABS1YAY1_9ACTN</name>
<feature type="transmembrane region" description="Helical" evidence="7">
    <location>
        <begin position="38"/>
        <end position="57"/>
    </location>
</feature>
<feature type="region of interest" description="Disordered" evidence="8">
    <location>
        <begin position="1"/>
        <end position="34"/>
    </location>
</feature>
<evidence type="ECO:0000256" key="2">
    <source>
        <dbReference type="ARBA" id="ARBA00022448"/>
    </source>
</evidence>
<feature type="compositionally biased region" description="Gly residues" evidence="8">
    <location>
        <begin position="1"/>
        <end position="14"/>
    </location>
</feature>
<feature type="domain" description="ABC transmembrane type-1" evidence="9">
    <location>
        <begin position="91"/>
        <end position="307"/>
    </location>
</feature>
<evidence type="ECO:0000313" key="11">
    <source>
        <dbReference type="Proteomes" id="UP000622245"/>
    </source>
</evidence>
<keyword evidence="3" id="KW-1003">Cell membrane</keyword>
<feature type="transmembrane region" description="Helical" evidence="7">
    <location>
        <begin position="287"/>
        <end position="308"/>
    </location>
</feature>
<evidence type="ECO:0000256" key="6">
    <source>
        <dbReference type="ARBA" id="ARBA00023136"/>
    </source>
</evidence>
<organism evidence="10 11">
    <name type="scientific">Micromonospora tarensis</name>
    <dbReference type="NCBI Taxonomy" id="2806100"/>
    <lineage>
        <taxon>Bacteria</taxon>
        <taxon>Bacillati</taxon>
        <taxon>Actinomycetota</taxon>
        <taxon>Actinomycetes</taxon>
        <taxon>Micromonosporales</taxon>
        <taxon>Micromonosporaceae</taxon>
        <taxon>Micromonospora</taxon>
    </lineage>
</organism>
<dbReference type="PANTHER" id="PTHR30193">
    <property type="entry name" value="ABC TRANSPORTER PERMEASE PROTEIN"/>
    <property type="match status" value="1"/>
</dbReference>
<keyword evidence="4 7" id="KW-0812">Transmembrane</keyword>
<dbReference type="EMBL" id="JAEVHL010000008">
    <property type="protein sequence ID" value="MBM0274556.1"/>
    <property type="molecule type" value="Genomic_DNA"/>
</dbReference>
<dbReference type="Proteomes" id="UP000622245">
    <property type="component" value="Unassembled WGS sequence"/>
</dbReference>
<evidence type="ECO:0000256" key="8">
    <source>
        <dbReference type="SAM" id="MobiDB-lite"/>
    </source>
</evidence>
<dbReference type="SUPFAM" id="SSF161098">
    <property type="entry name" value="MetI-like"/>
    <property type="match status" value="1"/>
</dbReference>
<evidence type="ECO:0000256" key="3">
    <source>
        <dbReference type="ARBA" id="ARBA00022475"/>
    </source>
</evidence>
<comment type="similarity">
    <text evidence="7">Belongs to the binding-protein-dependent transport system permease family.</text>
</comment>
<comment type="subcellular location">
    <subcellularLocation>
        <location evidence="1 7">Cell membrane</location>
        <topology evidence="1 7">Multi-pass membrane protein</topology>
    </subcellularLocation>
</comment>